<evidence type="ECO:0000313" key="4">
    <source>
        <dbReference type="Proteomes" id="UP001583186"/>
    </source>
</evidence>
<feature type="region of interest" description="Disordered" evidence="1">
    <location>
        <begin position="179"/>
        <end position="227"/>
    </location>
</feature>
<feature type="compositionally biased region" description="Low complexity" evidence="1">
    <location>
        <begin position="52"/>
        <end position="94"/>
    </location>
</feature>
<feature type="compositionally biased region" description="Polar residues" evidence="1">
    <location>
        <begin position="194"/>
        <end position="210"/>
    </location>
</feature>
<dbReference type="InterPro" id="IPR011598">
    <property type="entry name" value="bHLH_dom"/>
</dbReference>
<dbReference type="SMART" id="SM00353">
    <property type="entry name" value="HLH"/>
    <property type="match status" value="1"/>
</dbReference>
<accession>A0ABR3YNB2</accession>
<dbReference type="InterPro" id="IPR036638">
    <property type="entry name" value="HLH_DNA-bd_sf"/>
</dbReference>
<comment type="caution">
    <text evidence="3">The sequence shown here is derived from an EMBL/GenBank/DDBJ whole genome shotgun (WGS) entry which is preliminary data.</text>
</comment>
<dbReference type="PANTHER" id="PTHR47336">
    <property type="entry name" value="TRANSCRIPTION FACTOR HMS1-RELATED"/>
    <property type="match status" value="1"/>
</dbReference>
<dbReference type="Gene3D" id="4.10.280.10">
    <property type="entry name" value="Helix-loop-helix DNA-binding domain"/>
    <property type="match status" value="1"/>
</dbReference>
<feature type="region of interest" description="Disordered" evidence="1">
    <location>
        <begin position="132"/>
        <end position="164"/>
    </location>
</feature>
<dbReference type="SUPFAM" id="SSF47459">
    <property type="entry name" value="HLH, helix-loop-helix DNA-binding domain"/>
    <property type="match status" value="1"/>
</dbReference>
<feature type="region of interest" description="Disordered" evidence="1">
    <location>
        <begin position="1"/>
        <end position="119"/>
    </location>
</feature>
<dbReference type="Proteomes" id="UP001583186">
    <property type="component" value="Unassembled WGS sequence"/>
</dbReference>
<keyword evidence="4" id="KW-1185">Reference proteome</keyword>
<dbReference type="EMBL" id="JAWCUI010000075">
    <property type="protein sequence ID" value="KAL1889363.1"/>
    <property type="molecule type" value="Genomic_DNA"/>
</dbReference>
<name>A0ABR3YNB2_9PEZI</name>
<dbReference type="CDD" id="cd11395">
    <property type="entry name" value="bHLHzip_SREBP_like"/>
    <property type="match status" value="1"/>
</dbReference>
<feature type="compositionally biased region" description="Polar residues" evidence="1">
    <location>
        <begin position="139"/>
        <end position="155"/>
    </location>
</feature>
<dbReference type="PANTHER" id="PTHR47336:SF2">
    <property type="entry name" value="TRANSCRIPTION FACTOR HMS1-RELATED"/>
    <property type="match status" value="1"/>
</dbReference>
<feature type="compositionally biased region" description="Basic and acidic residues" evidence="1">
    <location>
        <begin position="100"/>
        <end position="119"/>
    </location>
</feature>
<dbReference type="InterPro" id="IPR052099">
    <property type="entry name" value="Regulatory_TF_Diverse"/>
</dbReference>
<evidence type="ECO:0000256" key="1">
    <source>
        <dbReference type="SAM" id="MobiDB-lite"/>
    </source>
</evidence>
<dbReference type="PROSITE" id="PS50888">
    <property type="entry name" value="BHLH"/>
    <property type="match status" value="1"/>
</dbReference>
<proteinExistence type="predicted"/>
<organism evidence="3 4">
    <name type="scientific">Sporothrix stenoceras</name>
    <dbReference type="NCBI Taxonomy" id="5173"/>
    <lineage>
        <taxon>Eukaryota</taxon>
        <taxon>Fungi</taxon>
        <taxon>Dikarya</taxon>
        <taxon>Ascomycota</taxon>
        <taxon>Pezizomycotina</taxon>
        <taxon>Sordariomycetes</taxon>
        <taxon>Sordariomycetidae</taxon>
        <taxon>Ophiostomatales</taxon>
        <taxon>Ophiostomataceae</taxon>
        <taxon>Sporothrix</taxon>
    </lineage>
</organism>
<reference evidence="3 4" key="1">
    <citation type="journal article" date="2024" name="IMA Fungus">
        <title>IMA Genome - F19 : A genome assembly and annotation guide to empower mycologists, including annotated draft genome sequences of Ceratocystis pirilliformis, Diaporthe australafricana, Fusarium ophioides, Paecilomyces lecythidis, and Sporothrix stenoceras.</title>
        <authorList>
            <person name="Aylward J."/>
            <person name="Wilson A.M."/>
            <person name="Visagie C.M."/>
            <person name="Spraker J."/>
            <person name="Barnes I."/>
            <person name="Buitendag C."/>
            <person name="Ceriani C."/>
            <person name="Del Mar Angel L."/>
            <person name="du Plessis D."/>
            <person name="Fuchs T."/>
            <person name="Gasser K."/>
            <person name="Kramer D."/>
            <person name="Li W."/>
            <person name="Munsamy K."/>
            <person name="Piso A."/>
            <person name="Price J.L."/>
            <person name="Sonnekus B."/>
            <person name="Thomas C."/>
            <person name="van der Nest A."/>
            <person name="van Dijk A."/>
            <person name="van Heerden A."/>
            <person name="van Vuuren N."/>
            <person name="Yilmaz N."/>
            <person name="Duong T.A."/>
            <person name="van der Merwe N.A."/>
            <person name="Wingfield M.J."/>
            <person name="Wingfield B.D."/>
        </authorList>
    </citation>
    <scope>NUCLEOTIDE SEQUENCE [LARGE SCALE GENOMIC DNA]</scope>
    <source>
        <strain evidence="3 4">CMW 5346</strain>
    </source>
</reference>
<gene>
    <name evidence="3" type="ORF">Sste5346_008930</name>
</gene>
<feature type="compositionally biased region" description="Basic and acidic residues" evidence="1">
    <location>
        <begin position="179"/>
        <end position="191"/>
    </location>
</feature>
<feature type="domain" description="BHLH" evidence="2">
    <location>
        <begin position="106"/>
        <end position="178"/>
    </location>
</feature>
<dbReference type="Pfam" id="PF00010">
    <property type="entry name" value="HLH"/>
    <property type="match status" value="1"/>
</dbReference>
<feature type="compositionally biased region" description="Basic residues" evidence="1">
    <location>
        <begin position="36"/>
        <end position="51"/>
    </location>
</feature>
<evidence type="ECO:0000259" key="2">
    <source>
        <dbReference type="PROSITE" id="PS50888"/>
    </source>
</evidence>
<sequence>MYAGTASINPQAVASMGGGSTIAPGRSQRESSSTGKKGKGKQKPTHGRRSSGKAGTAPAPPASAFTSSSGESSLSGSVGLSSGRGSRSSTSSRTAQPSTERLDDKKTRGTHNIVEKQYRNRLNARFEDLMNALPPESLRSPSSGLGDSSEATATVDSAERRASKAEVLEMARQHIQQLEQRRDNLARERDGLLGTSQRLQRIYASQSPAHGQTDGRGEGNEDDEVEE</sequence>
<feature type="compositionally biased region" description="Polar residues" evidence="1">
    <location>
        <begin position="1"/>
        <end position="12"/>
    </location>
</feature>
<protein>
    <recommendedName>
        <fullName evidence="2">BHLH domain-containing protein</fullName>
    </recommendedName>
</protein>
<evidence type="ECO:0000313" key="3">
    <source>
        <dbReference type="EMBL" id="KAL1889363.1"/>
    </source>
</evidence>